<reference evidence="12 13" key="1">
    <citation type="journal article" date="2011" name="Science">
        <title>The ecoresponsive genome of Daphnia pulex.</title>
        <authorList>
            <person name="Colbourne J.K."/>
            <person name="Pfrender M.E."/>
            <person name="Gilbert D."/>
            <person name="Thomas W.K."/>
            <person name="Tucker A."/>
            <person name="Oakley T.H."/>
            <person name="Tokishita S."/>
            <person name="Aerts A."/>
            <person name="Arnold G.J."/>
            <person name="Basu M.K."/>
            <person name="Bauer D.J."/>
            <person name="Caceres C.E."/>
            <person name="Carmel L."/>
            <person name="Casola C."/>
            <person name="Choi J.H."/>
            <person name="Detter J.C."/>
            <person name="Dong Q."/>
            <person name="Dusheyko S."/>
            <person name="Eads B.D."/>
            <person name="Frohlich T."/>
            <person name="Geiler-Samerotte K.A."/>
            <person name="Gerlach D."/>
            <person name="Hatcher P."/>
            <person name="Jogdeo S."/>
            <person name="Krijgsveld J."/>
            <person name="Kriventseva E.V."/>
            <person name="Kultz D."/>
            <person name="Laforsch C."/>
            <person name="Lindquist E."/>
            <person name="Lopez J."/>
            <person name="Manak J.R."/>
            <person name="Muller J."/>
            <person name="Pangilinan J."/>
            <person name="Patwardhan R.P."/>
            <person name="Pitluck S."/>
            <person name="Pritham E.J."/>
            <person name="Rechtsteiner A."/>
            <person name="Rho M."/>
            <person name="Rogozin I.B."/>
            <person name="Sakarya O."/>
            <person name="Salamov A."/>
            <person name="Schaack S."/>
            <person name="Shapiro H."/>
            <person name="Shiga Y."/>
            <person name="Skalitzky C."/>
            <person name="Smith Z."/>
            <person name="Souvorov A."/>
            <person name="Sung W."/>
            <person name="Tang Z."/>
            <person name="Tsuchiya D."/>
            <person name="Tu H."/>
            <person name="Vos H."/>
            <person name="Wang M."/>
            <person name="Wolf Y.I."/>
            <person name="Yamagata H."/>
            <person name="Yamada T."/>
            <person name="Ye Y."/>
            <person name="Shaw J.R."/>
            <person name="Andrews J."/>
            <person name="Crease T.J."/>
            <person name="Tang H."/>
            <person name="Lucas S.M."/>
            <person name="Robertson H.M."/>
            <person name="Bork P."/>
            <person name="Koonin E.V."/>
            <person name="Zdobnov E.M."/>
            <person name="Grigoriev I.V."/>
            <person name="Lynch M."/>
            <person name="Boore J.L."/>
        </authorList>
    </citation>
    <scope>NUCLEOTIDE SEQUENCE [LARGE SCALE GENOMIC DNA]</scope>
</reference>
<evidence type="ECO:0000256" key="9">
    <source>
        <dbReference type="PROSITE-ProRule" id="PRU00339"/>
    </source>
</evidence>
<dbReference type="Gene3D" id="1.25.40.10">
    <property type="entry name" value="Tetratricopeptide repeat domain"/>
    <property type="match status" value="1"/>
</dbReference>
<evidence type="ECO:0000256" key="2">
    <source>
        <dbReference type="ARBA" id="ARBA00022723"/>
    </source>
</evidence>
<protein>
    <recommendedName>
        <fullName evidence="7">Metalloendopeptidase OMA1, mitochondrial</fullName>
    </recommendedName>
    <alternativeName>
        <fullName evidence="8">Overlapping with the m-AAA protease 1 homolog</fullName>
    </alternativeName>
</protein>
<accession>E9G9C6</accession>
<dbReference type="InterPro" id="IPR051156">
    <property type="entry name" value="Mito/Outer_Membr_Metalloprot"/>
</dbReference>
<feature type="domain" description="Peptidase M48" evidence="11">
    <location>
        <begin position="25"/>
        <end position="209"/>
    </location>
</feature>
<dbReference type="PANTHER" id="PTHR22726">
    <property type="entry name" value="METALLOENDOPEPTIDASE OMA1"/>
    <property type="match status" value="1"/>
</dbReference>
<evidence type="ECO:0000256" key="8">
    <source>
        <dbReference type="ARBA" id="ARBA00042978"/>
    </source>
</evidence>
<dbReference type="Pfam" id="PF14559">
    <property type="entry name" value="TPR_19"/>
    <property type="match status" value="1"/>
</dbReference>
<dbReference type="GO" id="GO:0034982">
    <property type="term" value="P:mitochondrial protein processing"/>
    <property type="evidence" value="ECO:0000318"/>
    <property type="project" value="GO_Central"/>
</dbReference>
<name>E9G9C6_DAPPU</name>
<dbReference type="GO" id="GO:0004222">
    <property type="term" value="F:metalloendopeptidase activity"/>
    <property type="evidence" value="ECO:0000318"/>
    <property type="project" value="GO_Central"/>
</dbReference>
<dbReference type="KEGG" id="dpx:DAPPUDRAFT_315302"/>
<dbReference type="GO" id="GO:0005743">
    <property type="term" value="C:mitochondrial inner membrane"/>
    <property type="evidence" value="ECO:0000318"/>
    <property type="project" value="GO_Central"/>
</dbReference>
<comment type="cofactor">
    <cofactor evidence="10">
        <name>Zn(2+)</name>
        <dbReference type="ChEBI" id="CHEBI:29105"/>
    </cofactor>
    <text evidence="10">Binds 1 zinc ion per subunit.</text>
</comment>
<dbReference type="HOGENOM" id="CLU_030556_2_0_1"/>
<gene>
    <name evidence="12" type="ORF">DAPPUDRAFT_315302</name>
</gene>
<keyword evidence="9" id="KW-0802">TPR repeat</keyword>
<dbReference type="GO" id="GO:0046872">
    <property type="term" value="F:metal ion binding"/>
    <property type="evidence" value="ECO:0007669"/>
    <property type="project" value="UniProtKB-KW"/>
</dbReference>
<comment type="similarity">
    <text evidence="6 10">Belongs to the peptidase M48 family.</text>
</comment>
<dbReference type="PROSITE" id="PS50005">
    <property type="entry name" value="TPR"/>
    <property type="match status" value="1"/>
</dbReference>
<dbReference type="Pfam" id="PF01435">
    <property type="entry name" value="Peptidase_M48"/>
    <property type="match status" value="1"/>
</dbReference>
<keyword evidence="4 10" id="KW-0862">Zinc</keyword>
<dbReference type="PANTHER" id="PTHR22726:SF1">
    <property type="entry name" value="METALLOENDOPEPTIDASE OMA1, MITOCHONDRIAL"/>
    <property type="match status" value="1"/>
</dbReference>
<sequence>MRNSPLRAIPVAFQENVLLKDAEVEEALHAFADPLLKAANVSPESVRIFLVSTPIVNAASTIGDIIFVNTGLILECEGADELAAVLAHEIGLLQKHHVITRLGALEGASKMGLGAVGLGAILTVLTGNPGPLILGASAGQHLAERSFLKFNRGQESEADQASFALLQAVGWPREGAVSFIKKLLADRGPLQDSRTVYGQTHPLHEERIRLASLKLTPPGIIPFPLQQKFRLMQTKIRAYTLPASQVLADLRIRQSPYRNYGEAIGLYRQGNLDEALKRLDLSKQTASPAYAEELRAQILLEKGALKDAETAILLALQQMNKPHSTVYVLAAQIKIALGKLEEARELLDKAASKDPTDSQPWYFLSIVYGKQNKAPQADLALAEKHLRLGEGVRAKEYAERAQKNLPPKVPLI</sequence>
<keyword evidence="2" id="KW-0479">Metal-binding</keyword>
<keyword evidence="1 10" id="KW-0645">Protease</keyword>
<evidence type="ECO:0000259" key="11">
    <source>
        <dbReference type="Pfam" id="PF01435"/>
    </source>
</evidence>
<dbReference type="SUPFAM" id="SSF48452">
    <property type="entry name" value="TPR-like"/>
    <property type="match status" value="1"/>
</dbReference>
<keyword evidence="13" id="KW-1185">Reference proteome</keyword>
<feature type="repeat" description="TPR" evidence="9">
    <location>
        <begin position="324"/>
        <end position="357"/>
    </location>
</feature>
<keyword evidence="5 10" id="KW-0482">Metalloprotease</keyword>
<evidence type="ECO:0000256" key="10">
    <source>
        <dbReference type="RuleBase" id="RU003983"/>
    </source>
</evidence>
<dbReference type="InterPro" id="IPR001915">
    <property type="entry name" value="Peptidase_M48"/>
</dbReference>
<evidence type="ECO:0000256" key="4">
    <source>
        <dbReference type="ARBA" id="ARBA00022833"/>
    </source>
</evidence>
<dbReference type="eggNOG" id="ENOG502SU1V">
    <property type="taxonomic scope" value="Eukaryota"/>
</dbReference>
<evidence type="ECO:0000313" key="12">
    <source>
        <dbReference type="EMBL" id="EFX83904.1"/>
    </source>
</evidence>
<dbReference type="GO" id="GO:0006515">
    <property type="term" value="P:protein quality control for misfolded or incompletely synthesized proteins"/>
    <property type="evidence" value="ECO:0000318"/>
    <property type="project" value="GO_Central"/>
</dbReference>
<keyword evidence="3 10" id="KW-0378">Hydrolase</keyword>
<evidence type="ECO:0000256" key="3">
    <source>
        <dbReference type="ARBA" id="ARBA00022801"/>
    </source>
</evidence>
<dbReference type="Proteomes" id="UP000000305">
    <property type="component" value="Unassembled WGS sequence"/>
</dbReference>
<proteinExistence type="inferred from homology"/>
<dbReference type="OMA" id="HLSQRHF"/>
<evidence type="ECO:0000256" key="1">
    <source>
        <dbReference type="ARBA" id="ARBA00022670"/>
    </source>
</evidence>
<dbReference type="CDD" id="cd07324">
    <property type="entry name" value="M48C_Oma1-like"/>
    <property type="match status" value="1"/>
</dbReference>
<evidence type="ECO:0000256" key="7">
    <source>
        <dbReference type="ARBA" id="ARBA00040360"/>
    </source>
</evidence>
<dbReference type="Gene3D" id="3.30.2010.10">
    <property type="entry name" value="Metalloproteases ('zincins'), catalytic domain"/>
    <property type="match status" value="1"/>
</dbReference>
<organism evidence="12 13">
    <name type="scientific">Daphnia pulex</name>
    <name type="common">Water flea</name>
    <dbReference type="NCBI Taxonomy" id="6669"/>
    <lineage>
        <taxon>Eukaryota</taxon>
        <taxon>Metazoa</taxon>
        <taxon>Ecdysozoa</taxon>
        <taxon>Arthropoda</taxon>
        <taxon>Crustacea</taxon>
        <taxon>Branchiopoda</taxon>
        <taxon>Diplostraca</taxon>
        <taxon>Cladocera</taxon>
        <taxon>Anomopoda</taxon>
        <taxon>Daphniidae</taxon>
        <taxon>Daphnia</taxon>
    </lineage>
</organism>
<dbReference type="InterPro" id="IPR019734">
    <property type="entry name" value="TPR_rpt"/>
</dbReference>
<evidence type="ECO:0000256" key="6">
    <source>
        <dbReference type="ARBA" id="ARBA00038233"/>
    </source>
</evidence>
<dbReference type="EMBL" id="GL732536">
    <property type="protein sequence ID" value="EFX83904.1"/>
    <property type="molecule type" value="Genomic_DNA"/>
</dbReference>
<dbReference type="InParanoid" id="E9G9C6"/>
<dbReference type="STRING" id="6669.E9G9C6"/>
<evidence type="ECO:0000256" key="5">
    <source>
        <dbReference type="ARBA" id="ARBA00023049"/>
    </source>
</evidence>
<dbReference type="InterPro" id="IPR011990">
    <property type="entry name" value="TPR-like_helical_dom_sf"/>
</dbReference>
<dbReference type="AlphaFoldDB" id="E9G9C6"/>
<evidence type="ECO:0000313" key="13">
    <source>
        <dbReference type="Proteomes" id="UP000000305"/>
    </source>
</evidence>
<dbReference type="OrthoDB" id="7464992at2759"/>